<organism evidence="3">
    <name type="scientific">Castor canadensis</name>
    <name type="common">American beaver</name>
    <dbReference type="NCBI Taxonomy" id="51338"/>
    <lineage>
        <taxon>Eukaryota</taxon>
        <taxon>Metazoa</taxon>
        <taxon>Chordata</taxon>
        <taxon>Craniata</taxon>
        <taxon>Vertebrata</taxon>
        <taxon>Euteleostomi</taxon>
        <taxon>Mammalia</taxon>
        <taxon>Eutheria</taxon>
        <taxon>Euarchontoglires</taxon>
        <taxon>Glires</taxon>
        <taxon>Rodentia</taxon>
        <taxon>Castorimorpha</taxon>
        <taxon>Castoridae</taxon>
        <taxon>Castor</taxon>
    </lineage>
</organism>
<feature type="region of interest" description="Disordered" evidence="2">
    <location>
        <begin position="294"/>
        <end position="322"/>
    </location>
</feature>
<proteinExistence type="predicted"/>
<evidence type="ECO:0000256" key="2">
    <source>
        <dbReference type="SAM" id="MobiDB-lite"/>
    </source>
</evidence>
<reference evidence="3" key="1">
    <citation type="submission" date="2023-09" db="UniProtKB">
        <authorList>
            <consortium name="Ensembl"/>
        </authorList>
    </citation>
    <scope>IDENTIFICATION</scope>
</reference>
<evidence type="ECO:0008006" key="4">
    <source>
        <dbReference type="Google" id="ProtNLM"/>
    </source>
</evidence>
<evidence type="ECO:0000256" key="1">
    <source>
        <dbReference type="SAM" id="Coils"/>
    </source>
</evidence>
<name>A0A8C0XCE8_CASCN</name>
<sequence>MPRTKPGSGQHKILAQRNSSLPDENNVARLQEELKALKVREGEAVASARELKLQLQELSDWRVHLLWWSLQRRPAESPRKLVLSEVQDELMSVRLREAQALAEGRELRQRVVELETQDNIHRNLLNRVEAERVALQEKLQYLAAQNKGLQTQLSESRRKQAEAEYKSKEEVMAVRLREADSMAAVAEMRQRIAELEIQREEGRIQGQLNHSDSSQYIRELKDQIEELKAEVRLLKGPPPFEDPLAFDGLSLARHLDEDSLPSSDEELLGVGVGAALQDALYPLSPRDARFFRRLERPAKDSEGSSDSDADELAAPYSQGLDN</sequence>
<feature type="region of interest" description="Disordered" evidence="2">
    <location>
        <begin position="1"/>
        <end position="24"/>
    </location>
</feature>
<evidence type="ECO:0000313" key="3">
    <source>
        <dbReference type="Ensembl" id="ENSCCNP00000024120.1"/>
    </source>
</evidence>
<protein>
    <recommendedName>
        <fullName evidence="4">EVI5-like protein</fullName>
    </recommendedName>
</protein>
<feature type="coiled-coil region" evidence="1">
    <location>
        <begin position="185"/>
        <end position="237"/>
    </location>
</feature>
<dbReference type="AlphaFoldDB" id="A0A8C0XCE8"/>
<feature type="coiled-coil region" evidence="1">
    <location>
        <begin position="97"/>
        <end position="145"/>
    </location>
</feature>
<keyword evidence="1" id="KW-0175">Coiled coil</keyword>
<gene>
    <name evidence="3" type="primary">LOC109701266</name>
</gene>
<accession>A0A8C0XCE8</accession>
<dbReference type="Ensembl" id="ENSCCNT00000030770.1">
    <property type="protein sequence ID" value="ENSCCNP00000024120.1"/>
    <property type="gene ID" value="ENSCCNG00000023647.1"/>
</dbReference>